<dbReference type="EMBL" id="FMUX01000004">
    <property type="protein sequence ID" value="SCY15664.1"/>
    <property type="molecule type" value="Genomic_DNA"/>
</dbReference>
<accession>A0A1G5DLY1</accession>
<proteinExistence type="predicted"/>
<dbReference type="RefSeq" id="WP_092210104.1">
    <property type="nucleotide sequence ID" value="NZ_FMUX01000004.1"/>
</dbReference>
<reference evidence="1 2" key="1">
    <citation type="submission" date="2016-10" db="EMBL/GenBank/DDBJ databases">
        <authorList>
            <person name="de Groot N.N."/>
        </authorList>
    </citation>
    <scope>NUCLEOTIDE SEQUENCE [LARGE SCALE GENOMIC DNA]</scope>
    <source>
        <strain evidence="1 2">AA1</strain>
    </source>
</reference>
<name>A0A1G5DLY1_9BACT</name>
<gene>
    <name evidence="1" type="ORF">SAMN05216233_104266</name>
</gene>
<organism evidence="1 2">
    <name type="scientific">Desulfoluna spongiiphila</name>
    <dbReference type="NCBI Taxonomy" id="419481"/>
    <lineage>
        <taxon>Bacteria</taxon>
        <taxon>Pseudomonadati</taxon>
        <taxon>Thermodesulfobacteriota</taxon>
        <taxon>Desulfobacteria</taxon>
        <taxon>Desulfobacterales</taxon>
        <taxon>Desulfolunaceae</taxon>
        <taxon>Desulfoluna</taxon>
    </lineage>
</organism>
<dbReference type="AlphaFoldDB" id="A0A1G5DLY1"/>
<dbReference type="Proteomes" id="UP000198870">
    <property type="component" value="Unassembled WGS sequence"/>
</dbReference>
<evidence type="ECO:0000313" key="2">
    <source>
        <dbReference type="Proteomes" id="UP000198870"/>
    </source>
</evidence>
<sequence>MSNKIKSLADANNEIATSVKGGAFDKSPLSNGAGQSVQSVSQSVAIAVQDAGDTMRNIALVQSTALGVATQKFVETKDPEYIPVIKQCQAVMNDSVTYWETIGKKGAEILESYKKIF</sequence>
<keyword evidence="2" id="KW-1185">Reference proteome</keyword>
<evidence type="ECO:0000313" key="1">
    <source>
        <dbReference type="EMBL" id="SCY15664.1"/>
    </source>
</evidence>
<dbReference type="STRING" id="419481.SAMN05216233_104266"/>
<protein>
    <submittedName>
        <fullName evidence="1">Uncharacterized protein</fullName>
    </submittedName>
</protein>